<dbReference type="EMBL" id="AYKW01000023">
    <property type="protein sequence ID" value="PIL28917.1"/>
    <property type="molecule type" value="Genomic_DNA"/>
</dbReference>
<dbReference type="OrthoDB" id="341421at2759"/>
<reference evidence="1 2" key="1">
    <citation type="journal article" date="2015" name="Sci. Rep.">
        <title>Chromosome-level genome map provides insights into diverse defense mechanisms in the medicinal fungus Ganoderma sinense.</title>
        <authorList>
            <person name="Zhu Y."/>
            <person name="Xu J."/>
            <person name="Sun C."/>
            <person name="Zhou S."/>
            <person name="Xu H."/>
            <person name="Nelson D.R."/>
            <person name="Qian J."/>
            <person name="Song J."/>
            <person name="Luo H."/>
            <person name="Xiang L."/>
            <person name="Li Y."/>
            <person name="Xu Z."/>
            <person name="Ji A."/>
            <person name="Wang L."/>
            <person name="Lu S."/>
            <person name="Hayward A."/>
            <person name="Sun W."/>
            <person name="Li X."/>
            <person name="Schwartz D.C."/>
            <person name="Wang Y."/>
            <person name="Chen S."/>
        </authorList>
    </citation>
    <scope>NUCLEOTIDE SEQUENCE [LARGE SCALE GENOMIC DNA]</scope>
    <source>
        <strain evidence="1 2">ZZ0214-1</strain>
    </source>
</reference>
<evidence type="ECO:0000313" key="2">
    <source>
        <dbReference type="Proteomes" id="UP000230002"/>
    </source>
</evidence>
<sequence>MEWTLNRSETLQVLQCMGIELPADTKLLDDVLEKRLRDALNAAQYKDRLPSPFDISDLSPWPAPKSAERRSLFDAVQRGSFQESRQIFAKKLAGGSAVPELYVDPFTDLRQTMMGIGKWLDQGLRWCVLQDREREHCAVNMRILDILEVDEKTPAIVVLYRSFDKSTAEIGINWLKEQVATNPPEIGKALLNVNATPLEQRLLLKLLAWNASLVPSSYEVERRHGEESFKVSVLLPIGPLEYNALSKLNANQGCAVCGKRAASRCAGCHSISYCGQGAPPYLPSPLKPRNKLTFSFYFAACQRAHWPEHKATCRSLKGGTWRTVRLRTSVPGMEGMYMAHFNNRTSTAFGLQGGGGKPTFQQVDESAPPPPNVYGDRPFLVKLQIGLGGSGMAENMMVYDRKRTAQAFVCLEDDAWAFGELVKEMKGPRGGHGGVKMYRWARRVSDWELSVCLDRAPGAAETRW</sequence>
<gene>
    <name evidence="1" type="ORF">GSI_08963</name>
</gene>
<accession>A0A2G8S5A3</accession>
<evidence type="ECO:0008006" key="3">
    <source>
        <dbReference type="Google" id="ProtNLM"/>
    </source>
</evidence>
<proteinExistence type="predicted"/>
<evidence type="ECO:0000313" key="1">
    <source>
        <dbReference type="EMBL" id="PIL28917.1"/>
    </source>
</evidence>
<dbReference type="Gene3D" id="6.10.140.2220">
    <property type="match status" value="1"/>
</dbReference>
<comment type="caution">
    <text evidence="1">The sequence shown here is derived from an EMBL/GenBank/DDBJ whole genome shotgun (WGS) entry which is preliminary data.</text>
</comment>
<organism evidence="1 2">
    <name type="scientific">Ganoderma sinense ZZ0214-1</name>
    <dbReference type="NCBI Taxonomy" id="1077348"/>
    <lineage>
        <taxon>Eukaryota</taxon>
        <taxon>Fungi</taxon>
        <taxon>Dikarya</taxon>
        <taxon>Basidiomycota</taxon>
        <taxon>Agaricomycotina</taxon>
        <taxon>Agaricomycetes</taxon>
        <taxon>Polyporales</taxon>
        <taxon>Polyporaceae</taxon>
        <taxon>Ganoderma</taxon>
    </lineage>
</organism>
<dbReference type="AlphaFoldDB" id="A0A2G8S5A3"/>
<dbReference type="Proteomes" id="UP000230002">
    <property type="component" value="Unassembled WGS sequence"/>
</dbReference>
<dbReference type="STRING" id="1077348.A0A2G8S5A3"/>
<protein>
    <recommendedName>
        <fullName evidence="3">MYND-type domain-containing protein</fullName>
    </recommendedName>
</protein>
<name>A0A2G8S5A3_9APHY</name>
<keyword evidence="2" id="KW-1185">Reference proteome</keyword>